<proteinExistence type="predicted"/>
<dbReference type="AlphaFoldDB" id="A0A917JW56"/>
<dbReference type="Proteomes" id="UP000597989">
    <property type="component" value="Unassembled WGS sequence"/>
</dbReference>
<reference evidence="2" key="4">
    <citation type="submission" date="2023-12" db="EMBL/GenBank/DDBJ databases">
        <authorList>
            <person name="Sun Q."/>
            <person name="Inoue M."/>
        </authorList>
    </citation>
    <scope>NUCLEOTIDE SEQUENCE</scope>
    <source>
        <strain evidence="2">JCM 10664</strain>
    </source>
</reference>
<reference evidence="2 5" key="2">
    <citation type="journal article" date="2019" name="Int. J. Syst. Evol. Microbiol.">
        <title>The Global Catalogue of Microorganisms (GCM) 10K type strain sequencing project: providing services to taxonomists for standard genome sequencing and annotation.</title>
        <authorList>
            <consortium name="The Broad Institute Genomics Platform"/>
            <consortium name="The Broad Institute Genome Sequencing Center for Infectious Disease"/>
            <person name="Wu L."/>
            <person name="Ma J."/>
        </authorList>
    </citation>
    <scope>NUCLEOTIDE SEQUENCE [LARGE SCALE GENOMIC DNA]</scope>
    <source>
        <strain evidence="2 5">JCM 10664</strain>
    </source>
</reference>
<name>A0A917JW56_9PSEU</name>
<evidence type="ECO:0000313" key="3">
    <source>
        <dbReference type="EMBL" id="GGI87408.1"/>
    </source>
</evidence>
<evidence type="ECO:0000313" key="2">
    <source>
        <dbReference type="EMBL" id="GAA0504042.1"/>
    </source>
</evidence>
<evidence type="ECO:0000256" key="1">
    <source>
        <dbReference type="SAM" id="MobiDB-lite"/>
    </source>
</evidence>
<feature type="compositionally biased region" description="Basic and acidic residues" evidence="1">
    <location>
        <begin position="97"/>
        <end position="124"/>
    </location>
</feature>
<accession>A0A917JW56</accession>
<dbReference type="EMBL" id="BMMT01000008">
    <property type="protein sequence ID" value="GGI87408.1"/>
    <property type="molecule type" value="Genomic_DNA"/>
</dbReference>
<reference evidence="3" key="3">
    <citation type="submission" date="2020-09" db="EMBL/GenBank/DDBJ databases">
        <authorList>
            <person name="Sun Q."/>
            <person name="Zhou Y."/>
        </authorList>
    </citation>
    <scope>NUCLEOTIDE SEQUENCE</scope>
    <source>
        <strain evidence="3">CGMCC 4.7206</strain>
    </source>
</reference>
<gene>
    <name evidence="2" type="ORF">GCM10009545_02230</name>
    <name evidence="3" type="ORF">GCM10011581_25620</name>
</gene>
<dbReference type="Proteomes" id="UP001500220">
    <property type="component" value="Unassembled WGS sequence"/>
</dbReference>
<feature type="region of interest" description="Disordered" evidence="1">
    <location>
        <begin position="74"/>
        <end position="172"/>
    </location>
</feature>
<reference evidence="3 4" key="1">
    <citation type="journal article" date="2014" name="Int. J. Syst. Evol. Microbiol.">
        <title>Complete genome sequence of Corynebacterium casei LMG S-19264T (=DSM 44701T), isolated from a smear-ripened cheese.</title>
        <authorList>
            <consortium name="US DOE Joint Genome Institute (JGI-PGF)"/>
            <person name="Walter F."/>
            <person name="Albersmeier A."/>
            <person name="Kalinowski J."/>
            <person name="Ruckert C."/>
        </authorList>
    </citation>
    <scope>NUCLEOTIDE SEQUENCE [LARGE SCALE GENOMIC DNA]</scope>
    <source>
        <strain evidence="3 4">CGMCC 4.7206</strain>
    </source>
</reference>
<sequence>MAVAIGYALGRTRKMKLAIALGGMLAGRRFRTGPGGLLAQGSKLVEASPELSKLTGDVRKHLVEAARTAVMSAATTKIDELGEGLNRRAASLRIPHSRSEEPAEERGEERGTRSDEGRGEERARGGAARARSTAGKATSRASGGRTEQAREQRPRPRHPARAPESSGGGGDG</sequence>
<organism evidence="3 4">
    <name type="scientific">Saccharopolyspora thermophila</name>
    <dbReference type="NCBI Taxonomy" id="89367"/>
    <lineage>
        <taxon>Bacteria</taxon>
        <taxon>Bacillati</taxon>
        <taxon>Actinomycetota</taxon>
        <taxon>Actinomycetes</taxon>
        <taxon>Pseudonocardiales</taxon>
        <taxon>Pseudonocardiaceae</taxon>
        <taxon>Saccharopolyspora</taxon>
    </lineage>
</organism>
<keyword evidence="5" id="KW-1185">Reference proteome</keyword>
<comment type="caution">
    <text evidence="3">The sequence shown here is derived from an EMBL/GenBank/DDBJ whole genome shotgun (WGS) entry which is preliminary data.</text>
</comment>
<evidence type="ECO:0000313" key="4">
    <source>
        <dbReference type="Proteomes" id="UP000597989"/>
    </source>
</evidence>
<feature type="compositionally biased region" description="Low complexity" evidence="1">
    <location>
        <begin position="125"/>
        <end position="145"/>
    </location>
</feature>
<protein>
    <submittedName>
        <fullName evidence="3">Uncharacterized protein</fullName>
    </submittedName>
</protein>
<dbReference type="EMBL" id="BAAAHC010000001">
    <property type="protein sequence ID" value="GAA0504042.1"/>
    <property type="molecule type" value="Genomic_DNA"/>
</dbReference>
<evidence type="ECO:0000313" key="5">
    <source>
        <dbReference type="Proteomes" id="UP001500220"/>
    </source>
</evidence>